<dbReference type="Pfam" id="PF04055">
    <property type="entry name" value="Radical_SAM"/>
    <property type="match status" value="1"/>
</dbReference>
<name>G6AWE1_9BACT</name>
<dbReference type="GO" id="GO:0016491">
    <property type="term" value="F:oxidoreductase activity"/>
    <property type="evidence" value="ECO:0007669"/>
    <property type="project" value="InterPro"/>
</dbReference>
<dbReference type="PATRIC" id="fig|1002367.3.peg.747"/>
<dbReference type="SFLD" id="SFLDS00029">
    <property type="entry name" value="Radical_SAM"/>
    <property type="match status" value="1"/>
</dbReference>
<dbReference type="GO" id="GO:0051536">
    <property type="term" value="F:iron-sulfur cluster binding"/>
    <property type="evidence" value="ECO:0007669"/>
    <property type="project" value="UniProtKB-KW"/>
</dbReference>
<keyword evidence="4" id="KW-0408">Iron</keyword>
<dbReference type="InterPro" id="IPR023885">
    <property type="entry name" value="4Fe4S-binding_SPASM_dom"/>
</dbReference>
<evidence type="ECO:0000256" key="5">
    <source>
        <dbReference type="ARBA" id="ARBA00023014"/>
    </source>
</evidence>
<dbReference type="GO" id="GO:0046872">
    <property type="term" value="F:metal ion binding"/>
    <property type="evidence" value="ECO:0007669"/>
    <property type="project" value="UniProtKB-KW"/>
</dbReference>
<dbReference type="SFLD" id="SFLDG01386">
    <property type="entry name" value="main_SPASM_domain-containing"/>
    <property type="match status" value="1"/>
</dbReference>
<dbReference type="Proteomes" id="UP000004407">
    <property type="component" value="Unassembled WGS sequence"/>
</dbReference>
<dbReference type="NCBIfam" id="TIGR04115">
    <property type="entry name" value="rSAM_Cxxx_rpt"/>
    <property type="match status" value="1"/>
</dbReference>
<keyword evidence="5" id="KW-0411">Iron-sulfur</keyword>
<dbReference type="eggNOG" id="COG0641">
    <property type="taxonomic scope" value="Bacteria"/>
</dbReference>
<dbReference type="HOGENOM" id="CLU_009273_3_0_10"/>
<evidence type="ECO:0000256" key="2">
    <source>
        <dbReference type="ARBA" id="ARBA00022691"/>
    </source>
</evidence>
<evidence type="ECO:0000256" key="1">
    <source>
        <dbReference type="ARBA" id="ARBA00001966"/>
    </source>
</evidence>
<dbReference type="NCBIfam" id="TIGR04085">
    <property type="entry name" value="rSAM_more_4Fe4S"/>
    <property type="match status" value="1"/>
</dbReference>
<feature type="domain" description="Radical SAM core" evidence="6">
    <location>
        <begin position="21"/>
        <end position="155"/>
    </location>
</feature>
<dbReference type="Gene3D" id="3.20.20.70">
    <property type="entry name" value="Aldolase class I"/>
    <property type="match status" value="1"/>
</dbReference>
<keyword evidence="2" id="KW-0949">S-adenosyl-L-methionine</keyword>
<dbReference type="InterPro" id="IPR023867">
    <property type="entry name" value="Sulphatase_maturase_rSAM"/>
</dbReference>
<dbReference type="SFLD" id="SFLDG01384">
    <property type="entry name" value="thioether_bond_formation_requi"/>
    <property type="match status" value="1"/>
</dbReference>
<comment type="caution">
    <text evidence="7">The sequence shown here is derived from an EMBL/GenBank/DDBJ whole genome shotgun (WGS) entry which is preliminary data.</text>
</comment>
<keyword evidence="3" id="KW-0479">Metal-binding</keyword>
<evidence type="ECO:0000313" key="8">
    <source>
        <dbReference type="Proteomes" id="UP000004407"/>
    </source>
</evidence>
<comment type="cofactor">
    <cofactor evidence="1">
        <name>[4Fe-4S] cluster</name>
        <dbReference type="ChEBI" id="CHEBI:49883"/>
    </cofactor>
</comment>
<dbReference type="PANTHER" id="PTHR43273:SF8">
    <property type="entry name" value="RADICAL SAM DOMAIN PROTEIN"/>
    <property type="match status" value="1"/>
</dbReference>
<dbReference type="InterPro" id="IPR026412">
    <property type="entry name" value="rSAM_Cxxx_rpt"/>
</dbReference>
<dbReference type="InterPro" id="IPR013785">
    <property type="entry name" value="Aldolase_TIM"/>
</dbReference>
<accession>G6AWE1</accession>
<evidence type="ECO:0000313" key="7">
    <source>
        <dbReference type="EMBL" id="EHJ41219.1"/>
    </source>
</evidence>
<dbReference type="InterPro" id="IPR007197">
    <property type="entry name" value="rSAM"/>
</dbReference>
<reference evidence="7 8" key="1">
    <citation type="submission" date="2011-08" db="EMBL/GenBank/DDBJ databases">
        <authorList>
            <person name="Weinstock G."/>
            <person name="Sodergren E."/>
            <person name="Clifton S."/>
            <person name="Fulton L."/>
            <person name="Fulton B."/>
            <person name="Courtney L."/>
            <person name="Fronick C."/>
            <person name="Harrison M."/>
            <person name="Strong C."/>
            <person name="Farmer C."/>
            <person name="Delahaunty K."/>
            <person name="Markovic C."/>
            <person name="Hall O."/>
            <person name="Minx P."/>
            <person name="Tomlinson C."/>
            <person name="Mitreva M."/>
            <person name="Hou S."/>
            <person name="Chen J."/>
            <person name="Wollam A."/>
            <person name="Pepin K.H."/>
            <person name="Johnson M."/>
            <person name="Bhonagiri V."/>
            <person name="Zhang X."/>
            <person name="Suruliraj S."/>
            <person name="Warren W."/>
            <person name="Chinwalla A."/>
            <person name="Mardis E.R."/>
            <person name="Wilson R.K."/>
        </authorList>
    </citation>
    <scope>NUCLEOTIDE SEQUENCE [LARGE SCALE GENOMIC DNA]</scope>
    <source>
        <strain evidence="7 8">DSM 18206</strain>
    </source>
</reference>
<dbReference type="SUPFAM" id="SSF102114">
    <property type="entry name" value="Radical SAM enzymes"/>
    <property type="match status" value="1"/>
</dbReference>
<sequence length="415" mass="48152">MSMIKEVSSDWERSYKSITFIVTKDCQLACKYCYLVGKNAKERMSWDVAKKTIDYILNNHSFFNEEAVVWDFIGGEPFLEIDLIDKICDYIKTEMFRLCHPWFDNYRFNFSTNGINYNSEKIQSFIKKNITHLSIGITIDGTKRKHDLNRIWKTEDMERGVVPNQSEEKGSYDDVVKNIPLWLEQFPGAGTKVTISSADIPYIKESVLHLYSLGIHEVNINCVFEDVWKEGDDELFENQLMDLADAIIDSGYYQDYACSFFTEHMGKPMDCQMDNQNWCGAGRMLAVDAEGNFYPCTRFAQYSLRSKKAWIIGNVRDGIDKNKLRPFLTLDRCTQSTQECIDCEVASGCAWCQGENYDAADTPTIYQRSTAICKMHKARVRANNYYWNKLYRKLEKEGEREAFENNKPKSNAPKC</sequence>
<dbReference type="AlphaFoldDB" id="G6AWE1"/>
<organism evidence="7 8">
    <name type="scientific">Leyella stercorea DSM 18206</name>
    <dbReference type="NCBI Taxonomy" id="1002367"/>
    <lineage>
        <taxon>Bacteria</taxon>
        <taxon>Pseudomonadati</taxon>
        <taxon>Bacteroidota</taxon>
        <taxon>Bacteroidia</taxon>
        <taxon>Bacteroidales</taxon>
        <taxon>Prevotellaceae</taxon>
        <taxon>Leyella</taxon>
    </lineage>
</organism>
<dbReference type="InterPro" id="IPR058240">
    <property type="entry name" value="rSAM_sf"/>
</dbReference>
<dbReference type="SFLD" id="SFLDG01067">
    <property type="entry name" value="SPASM/twitch_domain_containing"/>
    <property type="match status" value="1"/>
</dbReference>
<proteinExistence type="predicted"/>
<dbReference type="EMBL" id="AFZZ01000090">
    <property type="protein sequence ID" value="EHJ41219.1"/>
    <property type="molecule type" value="Genomic_DNA"/>
</dbReference>
<gene>
    <name evidence="7" type="ORF">HMPREF0673_00939</name>
</gene>
<protein>
    <submittedName>
        <fullName evidence="7">Radical SAM domain protein</fullName>
    </submittedName>
</protein>
<dbReference type="PANTHER" id="PTHR43273">
    <property type="entry name" value="ANAEROBIC SULFATASE-MATURATING ENZYME HOMOLOG ASLB-RELATED"/>
    <property type="match status" value="1"/>
</dbReference>
<evidence type="ECO:0000256" key="3">
    <source>
        <dbReference type="ARBA" id="ARBA00022723"/>
    </source>
</evidence>
<evidence type="ECO:0000259" key="6">
    <source>
        <dbReference type="Pfam" id="PF04055"/>
    </source>
</evidence>
<evidence type="ECO:0000256" key="4">
    <source>
        <dbReference type="ARBA" id="ARBA00023004"/>
    </source>
</evidence>